<organism evidence="3">
    <name type="scientific">Tetraselmis sp. GSL018</name>
    <dbReference type="NCBI Taxonomy" id="582737"/>
    <lineage>
        <taxon>Eukaryota</taxon>
        <taxon>Viridiplantae</taxon>
        <taxon>Chlorophyta</taxon>
        <taxon>core chlorophytes</taxon>
        <taxon>Chlorodendrophyceae</taxon>
        <taxon>Chlorodendrales</taxon>
        <taxon>Chlorodendraceae</taxon>
        <taxon>Tetraselmis</taxon>
    </lineage>
</organism>
<dbReference type="SUPFAM" id="SSF48371">
    <property type="entry name" value="ARM repeat"/>
    <property type="match status" value="1"/>
</dbReference>
<dbReference type="Gene3D" id="1.25.10.10">
    <property type="entry name" value="Leucine-rich Repeat Variant"/>
    <property type="match status" value="1"/>
</dbReference>
<dbReference type="InterPro" id="IPR057600">
    <property type="entry name" value="TORTIFOLIA1/SINE1-2_N"/>
</dbReference>
<sequence length="837" mass="89946">MPRSGSPYDVKQRRKQQLLSSLSKLEDRDTQSSASAELYDVVRGIDSESLALFTSCLCNTNEKQKVYARKEYAKLLGLLAKDTCPVRQQALQQPHIGKITTSLRAKLKDPDSAVRETAAVAISEVVEGLAHFSEKMMDHDHPLVRAMIESLRDTSSRESQAAAADAIRKALPWLSTTPQLVKTLLKVLISKTCLAPGAVLSILATIDPEKDHGIDGIVKYNPDAIVPAVAALVGNPESDVQAASGLFAFAQSKDWTVRRSVCEAVYAIAAQLGPGMDSSAAGIPLGDPGRSSQRVLRALDTCRFDRVELVRRRAAAAVHVLQEIEVFLKSAKPLDEWKWDGQPTSPSAGREVRRSVSLNSTIVKERFPKTGAGDLEVIVKAPSVRRQPLSSPMQVTHPPAAATNGSSFNSKSHEASEPACHPTESIEDECSKVRHPTGNPIDNRNGSVSERQLQDGSHDFSQGPQLAPQSAAGGGFVAVPLHEWQGMLRRIEALEASQARLGAIEAQQTRLLTMVENFAFNTQHAFAAVEARVTDLESACEDLEDHSGSDMAAAEQEQSRDSSFFNATFAPELATSNVMEGEEPLHASASSVEKEYINALAADSEHLMERMLQTMTKTGPQWKMLSQPIAFRILGFLRDALKERPEEVLPAAIPWLWQLADEEVAQMPVPSDIAAGLVASLHTILGSGGPQTAGCNLGILVSTLEWTLGMSAADPRAGSGGVWDATNHGAREKHLQIAAVDDHSPFLAEGPGAASKSSERAGRCQSGLPPISPASGGISPVPLQRTRSQGANVAASPHDPSPQPSHRRRQSVEGIDAMKAELSALQAELVNSPNYRA</sequence>
<dbReference type="GO" id="GO:0005874">
    <property type="term" value="C:microtubule"/>
    <property type="evidence" value="ECO:0007669"/>
    <property type="project" value="InterPro"/>
</dbReference>
<accession>A0A061SFE2</accession>
<dbReference type="GO" id="GO:0008017">
    <property type="term" value="F:microtubule binding"/>
    <property type="evidence" value="ECO:0007669"/>
    <property type="project" value="InterPro"/>
</dbReference>
<dbReference type="InterPro" id="IPR011989">
    <property type="entry name" value="ARM-like"/>
</dbReference>
<feature type="compositionally biased region" description="Polar residues" evidence="1">
    <location>
        <begin position="459"/>
        <end position="468"/>
    </location>
</feature>
<dbReference type="Pfam" id="PF24714">
    <property type="entry name" value="TOR1L1_N"/>
    <property type="match status" value="1"/>
</dbReference>
<evidence type="ECO:0000313" key="3">
    <source>
        <dbReference type="EMBL" id="JAC83877.1"/>
    </source>
</evidence>
<feature type="compositionally biased region" description="Polar residues" evidence="1">
    <location>
        <begin position="440"/>
        <end position="451"/>
    </location>
</feature>
<feature type="region of interest" description="Disordered" evidence="1">
    <location>
        <begin position="385"/>
        <end position="471"/>
    </location>
</feature>
<dbReference type="InterPro" id="IPR033337">
    <property type="entry name" value="TORTIFOLIA1/SINE1-2"/>
</dbReference>
<gene>
    <name evidence="3" type="ORF">TSPGSL018_2283</name>
</gene>
<proteinExistence type="predicted"/>
<dbReference type="EMBL" id="GBEZ01001062">
    <property type="protein sequence ID" value="JAC83877.1"/>
    <property type="molecule type" value="Transcribed_RNA"/>
</dbReference>
<dbReference type="AlphaFoldDB" id="A0A061SFE2"/>
<feature type="compositionally biased region" description="Low complexity" evidence="1">
    <location>
        <begin position="766"/>
        <end position="780"/>
    </location>
</feature>
<dbReference type="InterPro" id="IPR016024">
    <property type="entry name" value="ARM-type_fold"/>
</dbReference>
<evidence type="ECO:0000259" key="2">
    <source>
        <dbReference type="Pfam" id="PF24714"/>
    </source>
</evidence>
<name>A0A061SFE2_9CHLO</name>
<protein>
    <recommendedName>
        <fullName evidence="2">TORTIFOLIA1/SINE1-2 N-terminal domain-containing protein</fullName>
    </recommendedName>
</protein>
<feature type="region of interest" description="Disordered" evidence="1">
    <location>
        <begin position="1"/>
        <end position="26"/>
    </location>
</feature>
<dbReference type="PANTHER" id="PTHR31355:SF7">
    <property type="entry name" value="MICROTUBULE-ASSOCIATED PROTEIN TORTIFOLIA1"/>
    <property type="match status" value="1"/>
</dbReference>
<reference evidence="3" key="1">
    <citation type="submission" date="2014-05" db="EMBL/GenBank/DDBJ databases">
        <title>The transcriptome of the halophilic microalga Tetraselmis sp. GSL018 isolated from the Great Salt Lake, Utah.</title>
        <authorList>
            <person name="Jinkerson R.E."/>
            <person name="D'Adamo S."/>
            <person name="Posewitz M.C."/>
        </authorList>
    </citation>
    <scope>NUCLEOTIDE SEQUENCE</scope>
    <source>
        <strain evidence="3">GSL018</strain>
    </source>
</reference>
<evidence type="ECO:0000256" key="1">
    <source>
        <dbReference type="SAM" id="MobiDB-lite"/>
    </source>
</evidence>
<dbReference type="PANTHER" id="PTHR31355">
    <property type="entry name" value="MICROTUBULE-ASSOCIATED PROTEIN TORTIFOLIA1"/>
    <property type="match status" value="1"/>
</dbReference>
<feature type="region of interest" description="Disordered" evidence="1">
    <location>
        <begin position="746"/>
        <end position="812"/>
    </location>
</feature>
<feature type="domain" description="TORTIFOLIA1/SINE1-2 N-terminal" evidence="2">
    <location>
        <begin position="15"/>
        <end position="321"/>
    </location>
</feature>